<gene>
    <name evidence="3" type="ORF">ACFO3G_06985</name>
</gene>
<dbReference type="CDD" id="cd00293">
    <property type="entry name" value="USP-like"/>
    <property type="match status" value="1"/>
</dbReference>
<proteinExistence type="inferred from homology"/>
<dbReference type="Gene3D" id="3.40.50.620">
    <property type="entry name" value="HUPs"/>
    <property type="match status" value="2"/>
</dbReference>
<comment type="caution">
    <text evidence="3">The sequence shown here is derived from an EMBL/GenBank/DDBJ whole genome shotgun (WGS) entry which is preliminary data.</text>
</comment>
<evidence type="ECO:0000313" key="3">
    <source>
        <dbReference type="EMBL" id="MFC4666338.1"/>
    </source>
</evidence>
<dbReference type="Proteomes" id="UP001596020">
    <property type="component" value="Unassembled WGS sequence"/>
</dbReference>
<feature type="domain" description="UspA" evidence="2">
    <location>
        <begin position="86"/>
        <end position="236"/>
    </location>
</feature>
<protein>
    <submittedName>
        <fullName evidence="3">Universal stress protein</fullName>
    </submittedName>
</protein>
<dbReference type="InterPro" id="IPR006016">
    <property type="entry name" value="UspA"/>
</dbReference>
<comment type="similarity">
    <text evidence="1">Belongs to the universal stress protein A family.</text>
</comment>
<dbReference type="PANTHER" id="PTHR46268:SF6">
    <property type="entry name" value="UNIVERSAL STRESS PROTEIN UP12"/>
    <property type="match status" value="1"/>
</dbReference>
<sequence>MKEDNDKLVTLAIHTFEKAQILKTMLESEGVEVVLNNVNQIQPVVSAGVGVRIKEVDLTKALRILEDNKWGINEDHDDEQNESDYVLVPVDFSEYSMKVCELGFTFASRRNLSVTIMHVQGLPFYPTPLSIGDATSFQVAAEYSVKEEYERAMSQMTELKNKLHERMSKGELPEVQFTTIIRDGAPEDAILSFSKRHPPVIIVMGTRGKSKKDSDLIGSVAAEVIDSSKVPVLVIPEEVPFNDLRQAKEVAVATSFDQRDLILFDSYIKLCGDHLDPHMHIFNISTYSPEWNDVQLKAIHEYYRQHYPNRNITYNALDQGDFSLALEKFIRQENIEMIVVNTYKRNIFAKFFNPSMARRMLFHAGTPLLVMHGKNS</sequence>
<dbReference type="SUPFAM" id="SSF52402">
    <property type="entry name" value="Adenine nucleotide alpha hydrolases-like"/>
    <property type="match status" value="2"/>
</dbReference>
<reference evidence="4" key="1">
    <citation type="journal article" date="2019" name="Int. J. Syst. Evol. Microbiol.">
        <title>The Global Catalogue of Microorganisms (GCM) 10K type strain sequencing project: providing services to taxonomists for standard genome sequencing and annotation.</title>
        <authorList>
            <consortium name="The Broad Institute Genomics Platform"/>
            <consortium name="The Broad Institute Genome Sequencing Center for Infectious Disease"/>
            <person name="Wu L."/>
            <person name="Ma J."/>
        </authorList>
    </citation>
    <scope>NUCLEOTIDE SEQUENCE [LARGE SCALE GENOMIC DNA]</scope>
    <source>
        <strain evidence="4">CGMCC 4.7357</strain>
    </source>
</reference>
<dbReference type="PRINTS" id="PR01438">
    <property type="entry name" value="UNVRSLSTRESS"/>
</dbReference>
<dbReference type="EMBL" id="JBHSGO010000193">
    <property type="protein sequence ID" value="MFC4666338.1"/>
    <property type="molecule type" value="Genomic_DNA"/>
</dbReference>
<dbReference type="PANTHER" id="PTHR46268">
    <property type="entry name" value="STRESS RESPONSE PROTEIN NHAX"/>
    <property type="match status" value="1"/>
</dbReference>
<name>A0ABV9K921_9PORP</name>
<dbReference type="InterPro" id="IPR014729">
    <property type="entry name" value="Rossmann-like_a/b/a_fold"/>
</dbReference>
<dbReference type="InterPro" id="IPR006015">
    <property type="entry name" value="Universal_stress_UspA"/>
</dbReference>
<evidence type="ECO:0000313" key="4">
    <source>
        <dbReference type="Proteomes" id="UP001596020"/>
    </source>
</evidence>
<evidence type="ECO:0000259" key="2">
    <source>
        <dbReference type="Pfam" id="PF00582"/>
    </source>
</evidence>
<keyword evidence="4" id="KW-1185">Reference proteome</keyword>
<accession>A0ABV9K921</accession>
<dbReference type="Pfam" id="PF00582">
    <property type="entry name" value="Usp"/>
    <property type="match status" value="1"/>
</dbReference>
<evidence type="ECO:0000256" key="1">
    <source>
        <dbReference type="ARBA" id="ARBA00008791"/>
    </source>
</evidence>
<dbReference type="RefSeq" id="WP_380079309.1">
    <property type="nucleotide sequence ID" value="NZ_JBHSGO010000193.1"/>
</dbReference>
<organism evidence="3 4">
    <name type="scientific">Falsiporphyromonas endometrii</name>
    <dbReference type="NCBI Taxonomy" id="1387297"/>
    <lineage>
        <taxon>Bacteria</taxon>
        <taxon>Pseudomonadati</taxon>
        <taxon>Bacteroidota</taxon>
        <taxon>Bacteroidia</taxon>
        <taxon>Bacteroidales</taxon>
        <taxon>Porphyromonadaceae</taxon>
        <taxon>Falsiporphyromonas</taxon>
    </lineage>
</organism>